<evidence type="ECO:0000256" key="3">
    <source>
        <dbReference type="ARBA" id="ARBA00023125"/>
    </source>
</evidence>
<organism evidence="8 9">
    <name type="scientific">Vanilla planifolia</name>
    <name type="common">Vanilla</name>
    <dbReference type="NCBI Taxonomy" id="51239"/>
    <lineage>
        <taxon>Eukaryota</taxon>
        <taxon>Viridiplantae</taxon>
        <taxon>Streptophyta</taxon>
        <taxon>Embryophyta</taxon>
        <taxon>Tracheophyta</taxon>
        <taxon>Spermatophyta</taxon>
        <taxon>Magnoliopsida</taxon>
        <taxon>Liliopsida</taxon>
        <taxon>Asparagales</taxon>
        <taxon>Orchidaceae</taxon>
        <taxon>Vanilloideae</taxon>
        <taxon>Vanilleae</taxon>
        <taxon>Vanilla</taxon>
    </lineage>
</organism>
<dbReference type="PANTHER" id="PTHR32096:SF146">
    <property type="entry name" value="WRKY TRANSCRIPTION FACTOR 19-RELATED"/>
    <property type="match status" value="1"/>
</dbReference>
<comment type="caution">
    <text evidence="8">The sequence shown here is derived from an EMBL/GenBank/DDBJ whole genome shotgun (WGS) entry which is preliminary data.</text>
</comment>
<feature type="domain" description="WRKY" evidence="7">
    <location>
        <begin position="119"/>
        <end position="182"/>
    </location>
</feature>
<dbReference type="Proteomes" id="UP000639772">
    <property type="component" value="Chromosome 3"/>
</dbReference>
<feature type="compositionally biased region" description="Polar residues" evidence="6">
    <location>
        <begin position="81"/>
        <end position="93"/>
    </location>
</feature>
<dbReference type="AlphaFoldDB" id="A0A835V7K5"/>
<dbReference type="InterPro" id="IPR044810">
    <property type="entry name" value="WRKY_plant"/>
</dbReference>
<sequence length="300" mass="33607">MDSPGAEASCDIAGIAVINELTKVRDLVTRLASLLHADATEENNWAKSSTARVLLQQILEEISKATAALEPAKSQKHSVAHNFSSSEIANNSPAGKRKIQGTRRSANRKREHPYAWTRVSSPTIEDGYTWRKYGQKEIYSAKHPRSYYRCTHKYDRGCMATRQVQKSEENPFVYIITYFGEHTCGETAKEMFACRDPSSISFESNMVDGFMQQIPVSSSLPLHKQESDEEVLSNVTSSDSLSDYYVPPELEFNGSVLEQSAMGFVNHHSNSSSDLLSGTYNYDLDLVHLECMPDFSELLL</sequence>
<feature type="region of interest" description="Disordered" evidence="6">
    <location>
        <begin position="81"/>
        <end position="112"/>
    </location>
</feature>
<evidence type="ECO:0000256" key="5">
    <source>
        <dbReference type="ARBA" id="ARBA00023242"/>
    </source>
</evidence>
<dbReference type="PANTHER" id="PTHR32096">
    <property type="entry name" value="WRKY TRANSCRIPTION FACTOR 30-RELATED-RELATED"/>
    <property type="match status" value="1"/>
</dbReference>
<dbReference type="PROSITE" id="PS50811">
    <property type="entry name" value="WRKY"/>
    <property type="match status" value="1"/>
</dbReference>
<dbReference type="SMART" id="SM00774">
    <property type="entry name" value="WRKY"/>
    <property type="match status" value="1"/>
</dbReference>
<accession>A0A835V7K5</accession>
<evidence type="ECO:0000256" key="4">
    <source>
        <dbReference type="ARBA" id="ARBA00023163"/>
    </source>
</evidence>
<gene>
    <name evidence="8" type="ORF">HPP92_007297</name>
</gene>
<dbReference type="EMBL" id="JADCNM010000003">
    <property type="protein sequence ID" value="KAG0490434.1"/>
    <property type="molecule type" value="Genomic_DNA"/>
</dbReference>
<dbReference type="GO" id="GO:0003700">
    <property type="term" value="F:DNA-binding transcription factor activity"/>
    <property type="evidence" value="ECO:0007669"/>
    <property type="project" value="InterPro"/>
</dbReference>
<dbReference type="OrthoDB" id="2021064at2759"/>
<evidence type="ECO:0000256" key="6">
    <source>
        <dbReference type="SAM" id="MobiDB-lite"/>
    </source>
</evidence>
<feature type="compositionally biased region" description="Basic residues" evidence="6">
    <location>
        <begin position="95"/>
        <end position="111"/>
    </location>
</feature>
<comment type="subcellular location">
    <subcellularLocation>
        <location evidence="1">Nucleus</location>
    </subcellularLocation>
</comment>
<evidence type="ECO:0000313" key="9">
    <source>
        <dbReference type="Proteomes" id="UP000639772"/>
    </source>
</evidence>
<keyword evidence="2" id="KW-0805">Transcription regulation</keyword>
<proteinExistence type="predicted"/>
<keyword evidence="3" id="KW-0238">DNA-binding</keyword>
<evidence type="ECO:0000313" key="8">
    <source>
        <dbReference type="EMBL" id="KAG0490434.1"/>
    </source>
</evidence>
<evidence type="ECO:0000256" key="1">
    <source>
        <dbReference type="ARBA" id="ARBA00004123"/>
    </source>
</evidence>
<dbReference type="SUPFAM" id="SSF118290">
    <property type="entry name" value="WRKY DNA-binding domain"/>
    <property type="match status" value="1"/>
</dbReference>
<dbReference type="Gene3D" id="2.20.25.80">
    <property type="entry name" value="WRKY domain"/>
    <property type="match status" value="1"/>
</dbReference>
<evidence type="ECO:0000259" key="7">
    <source>
        <dbReference type="PROSITE" id="PS50811"/>
    </source>
</evidence>
<dbReference type="Pfam" id="PF03106">
    <property type="entry name" value="WRKY"/>
    <property type="match status" value="1"/>
</dbReference>
<keyword evidence="5" id="KW-0539">Nucleus</keyword>
<dbReference type="GO" id="GO:0005634">
    <property type="term" value="C:nucleus"/>
    <property type="evidence" value="ECO:0007669"/>
    <property type="project" value="UniProtKB-SubCell"/>
</dbReference>
<reference evidence="8 9" key="1">
    <citation type="journal article" date="2020" name="Nat. Food">
        <title>A phased Vanilla planifolia genome enables genetic improvement of flavour and production.</title>
        <authorList>
            <person name="Hasing T."/>
            <person name="Tang H."/>
            <person name="Brym M."/>
            <person name="Khazi F."/>
            <person name="Huang T."/>
            <person name="Chambers A.H."/>
        </authorList>
    </citation>
    <scope>NUCLEOTIDE SEQUENCE [LARGE SCALE GENOMIC DNA]</scope>
    <source>
        <tissue evidence="8">Leaf</tissue>
    </source>
</reference>
<dbReference type="InterPro" id="IPR036576">
    <property type="entry name" value="WRKY_dom_sf"/>
</dbReference>
<protein>
    <recommendedName>
        <fullName evidence="7">WRKY domain-containing protein</fullName>
    </recommendedName>
</protein>
<evidence type="ECO:0000256" key="2">
    <source>
        <dbReference type="ARBA" id="ARBA00023015"/>
    </source>
</evidence>
<name>A0A835V7K5_VANPL</name>
<dbReference type="InterPro" id="IPR003657">
    <property type="entry name" value="WRKY_dom"/>
</dbReference>
<dbReference type="GO" id="GO:0000976">
    <property type="term" value="F:transcription cis-regulatory region binding"/>
    <property type="evidence" value="ECO:0007669"/>
    <property type="project" value="TreeGrafter"/>
</dbReference>
<keyword evidence="4" id="KW-0804">Transcription</keyword>